<dbReference type="Proteomes" id="UP000447873">
    <property type="component" value="Unassembled WGS sequence"/>
</dbReference>
<proteinExistence type="predicted"/>
<protein>
    <submittedName>
        <fullName evidence="1">Uncharacterized protein</fullName>
    </submittedName>
</protein>
<sequence>MPPPTTSPPPPTKPQTTFLSLPHELRQQILIHSIDTTNLDNLKAPHLFKSLAHEGKKVITCRYKYWYRGLEEDLADFHQSAVSSSHRHARPQSVGSGARRSWLGAYAAARR</sequence>
<gene>
    <name evidence="1" type="ORF">EG328_007174</name>
</gene>
<organism evidence="1 2">
    <name type="scientific">Venturia inaequalis</name>
    <name type="common">Apple scab fungus</name>
    <dbReference type="NCBI Taxonomy" id="5025"/>
    <lineage>
        <taxon>Eukaryota</taxon>
        <taxon>Fungi</taxon>
        <taxon>Dikarya</taxon>
        <taxon>Ascomycota</taxon>
        <taxon>Pezizomycotina</taxon>
        <taxon>Dothideomycetes</taxon>
        <taxon>Pleosporomycetidae</taxon>
        <taxon>Venturiales</taxon>
        <taxon>Venturiaceae</taxon>
        <taxon>Venturia</taxon>
    </lineage>
</organism>
<name>A0A8H3UG17_VENIN</name>
<evidence type="ECO:0000313" key="2">
    <source>
        <dbReference type="Proteomes" id="UP000447873"/>
    </source>
</evidence>
<reference evidence="1 2" key="1">
    <citation type="submission" date="2018-12" db="EMBL/GenBank/DDBJ databases">
        <title>Venturia inaequalis Genome Resource.</title>
        <authorList>
            <person name="Lichtner F.J."/>
        </authorList>
    </citation>
    <scope>NUCLEOTIDE SEQUENCE [LARGE SCALE GENOMIC DNA]</scope>
    <source>
        <strain evidence="1 2">120213</strain>
    </source>
</reference>
<comment type="caution">
    <text evidence="1">The sequence shown here is derived from an EMBL/GenBank/DDBJ whole genome shotgun (WGS) entry which is preliminary data.</text>
</comment>
<dbReference type="AlphaFoldDB" id="A0A8H3UG17"/>
<accession>A0A8H3UG17</accession>
<dbReference type="EMBL" id="WNWS01000387">
    <property type="protein sequence ID" value="KAE9968908.1"/>
    <property type="molecule type" value="Genomic_DNA"/>
</dbReference>
<evidence type="ECO:0000313" key="1">
    <source>
        <dbReference type="EMBL" id="KAE9968908.1"/>
    </source>
</evidence>